<proteinExistence type="predicted"/>
<dbReference type="EMBL" id="PDUG01000017">
    <property type="protein sequence ID" value="PIC12904.1"/>
    <property type="molecule type" value="Genomic_DNA"/>
</dbReference>
<dbReference type="AlphaFoldDB" id="A0A2G5SCX0"/>
<organism evidence="1 2">
    <name type="scientific">Caenorhabditis nigoni</name>
    <dbReference type="NCBI Taxonomy" id="1611254"/>
    <lineage>
        <taxon>Eukaryota</taxon>
        <taxon>Metazoa</taxon>
        <taxon>Ecdysozoa</taxon>
        <taxon>Nematoda</taxon>
        <taxon>Chromadorea</taxon>
        <taxon>Rhabditida</taxon>
        <taxon>Rhabditina</taxon>
        <taxon>Rhabditomorpha</taxon>
        <taxon>Rhabditoidea</taxon>
        <taxon>Rhabditidae</taxon>
        <taxon>Peloderinae</taxon>
        <taxon>Caenorhabditis</taxon>
    </lineage>
</organism>
<sequence>MPTLVHQKLRLAAVMPVGHPSGYQPLGIWFHNRRWVTGCRMAPIARIRIEMKYERYGLNAKAFVNRTPFESTETIDSYEMIDNRLMPIGTEGDIPNSPDEYDEDYVEPYTVTVDTWTRRQSIGPAPRPCNCHLSYETRDQRHDNPFTCMARILGQDITERIWANRPITELSPFIPSSFNFDRYTQTKPPNALRDQELLTDVYSAFTSGICRDVLNQIPGCARSKAADALRRLETEH</sequence>
<evidence type="ECO:0000313" key="2">
    <source>
        <dbReference type="Proteomes" id="UP000230233"/>
    </source>
</evidence>
<protein>
    <submittedName>
        <fullName evidence="1">Uncharacterized protein</fullName>
    </submittedName>
</protein>
<evidence type="ECO:0000313" key="1">
    <source>
        <dbReference type="EMBL" id="PIC12904.1"/>
    </source>
</evidence>
<reference evidence="2" key="1">
    <citation type="submission" date="2017-10" db="EMBL/GenBank/DDBJ databases">
        <title>Rapid genome shrinkage in a self-fertile nematode reveals novel sperm competition proteins.</title>
        <authorList>
            <person name="Yin D."/>
            <person name="Schwarz E.M."/>
            <person name="Thomas C.G."/>
            <person name="Felde R.L."/>
            <person name="Korf I.F."/>
            <person name="Cutter A.D."/>
            <person name="Schartner C.M."/>
            <person name="Ralston E.J."/>
            <person name="Meyer B.J."/>
            <person name="Haag E.S."/>
        </authorList>
    </citation>
    <scope>NUCLEOTIDE SEQUENCE [LARGE SCALE GENOMIC DNA]</scope>
    <source>
        <strain evidence="2">JU1422</strain>
    </source>
</reference>
<accession>A0A2G5SCX0</accession>
<dbReference type="Proteomes" id="UP000230233">
    <property type="component" value="Unassembled WGS sequence"/>
</dbReference>
<name>A0A2G5SCX0_9PELO</name>
<comment type="caution">
    <text evidence="1">The sequence shown here is derived from an EMBL/GenBank/DDBJ whole genome shotgun (WGS) entry which is preliminary data.</text>
</comment>
<keyword evidence="2" id="KW-1185">Reference proteome</keyword>
<gene>
    <name evidence="1" type="ORF">B9Z55_028140</name>
</gene>